<comment type="caution">
    <text evidence="2">The sequence shown here is derived from an EMBL/GenBank/DDBJ whole genome shotgun (WGS) entry which is preliminary data.</text>
</comment>
<keyword evidence="1" id="KW-1133">Transmembrane helix</keyword>
<organism evidence="2 3">
    <name type="scientific">Mycena sanguinolenta</name>
    <dbReference type="NCBI Taxonomy" id="230812"/>
    <lineage>
        <taxon>Eukaryota</taxon>
        <taxon>Fungi</taxon>
        <taxon>Dikarya</taxon>
        <taxon>Basidiomycota</taxon>
        <taxon>Agaricomycotina</taxon>
        <taxon>Agaricomycetes</taxon>
        <taxon>Agaricomycetidae</taxon>
        <taxon>Agaricales</taxon>
        <taxon>Marasmiineae</taxon>
        <taxon>Mycenaceae</taxon>
        <taxon>Mycena</taxon>
    </lineage>
</organism>
<dbReference type="AlphaFoldDB" id="A0A8H6XDL9"/>
<feature type="transmembrane region" description="Helical" evidence="1">
    <location>
        <begin position="135"/>
        <end position="156"/>
    </location>
</feature>
<feature type="transmembrane region" description="Helical" evidence="1">
    <location>
        <begin position="176"/>
        <end position="198"/>
    </location>
</feature>
<sequence length="302" mass="33354">MESSSYTVDRTTFGASWGQATPVLYETAIELVFYMIFVAMFALASYLYHHNKVTGIRILLYSTTAMFILGTIQMALKVVIAVVLVRMVRLAVEGNSLALVRNAFIHNRLVFVRYLLLTTNNALTDSLFMYRCYVVWGRTISVIILPGASLAVTTALGYFATYRNNYLLGSTAYPEIAFIMSVATNSTLTILTAGRMWWVGREVRRASTLPGTRNYNTAVVMILESGALYSLCVIGYVVSGAFMNTSAVIINNIFIGALPQVVNIVPTLIAVRVGISRGVEARWIDRATANLTFTSIRMRSAV</sequence>
<keyword evidence="1" id="KW-0812">Transmembrane</keyword>
<feature type="transmembrane region" description="Helical" evidence="1">
    <location>
        <begin position="60"/>
        <end position="85"/>
    </location>
</feature>
<dbReference type="Proteomes" id="UP000623467">
    <property type="component" value="Unassembled WGS sequence"/>
</dbReference>
<keyword evidence="1" id="KW-0472">Membrane</keyword>
<protein>
    <submittedName>
        <fullName evidence="2">Uncharacterized protein</fullName>
    </submittedName>
</protein>
<evidence type="ECO:0000313" key="3">
    <source>
        <dbReference type="Proteomes" id="UP000623467"/>
    </source>
</evidence>
<dbReference type="EMBL" id="JACAZH010000032">
    <property type="protein sequence ID" value="KAF7338789.1"/>
    <property type="molecule type" value="Genomic_DNA"/>
</dbReference>
<gene>
    <name evidence="2" type="ORF">MSAN_02201400</name>
</gene>
<keyword evidence="3" id="KW-1185">Reference proteome</keyword>
<feature type="transmembrane region" description="Helical" evidence="1">
    <location>
        <begin position="31"/>
        <end position="48"/>
    </location>
</feature>
<feature type="transmembrane region" description="Helical" evidence="1">
    <location>
        <begin position="249"/>
        <end position="271"/>
    </location>
</feature>
<proteinExistence type="predicted"/>
<evidence type="ECO:0000256" key="1">
    <source>
        <dbReference type="SAM" id="Phobius"/>
    </source>
</evidence>
<accession>A0A8H6XDL9</accession>
<feature type="transmembrane region" description="Helical" evidence="1">
    <location>
        <begin position="219"/>
        <end position="243"/>
    </location>
</feature>
<reference evidence="2" key="1">
    <citation type="submission" date="2020-05" db="EMBL/GenBank/DDBJ databases">
        <title>Mycena genomes resolve the evolution of fungal bioluminescence.</title>
        <authorList>
            <person name="Tsai I.J."/>
        </authorList>
    </citation>
    <scope>NUCLEOTIDE SEQUENCE</scope>
    <source>
        <strain evidence="2">160909Yilan</strain>
    </source>
</reference>
<dbReference type="OrthoDB" id="3226582at2759"/>
<evidence type="ECO:0000313" key="2">
    <source>
        <dbReference type="EMBL" id="KAF7338789.1"/>
    </source>
</evidence>
<name>A0A8H6XDL9_9AGAR</name>